<feature type="region of interest" description="Disordered" evidence="1">
    <location>
        <begin position="74"/>
        <end position="117"/>
    </location>
</feature>
<dbReference type="InParanoid" id="A0A0V0QF07"/>
<proteinExistence type="predicted"/>
<evidence type="ECO:0000313" key="3">
    <source>
        <dbReference type="Proteomes" id="UP000054937"/>
    </source>
</evidence>
<gene>
    <name evidence="2" type="ORF">PPERSA_01977</name>
</gene>
<keyword evidence="3" id="KW-1185">Reference proteome</keyword>
<name>A0A0V0QF07_PSEPJ</name>
<reference evidence="2 3" key="1">
    <citation type="journal article" date="2015" name="Sci. Rep.">
        <title>Genome of the facultative scuticociliatosis pathogen Pseudocohnilembus persalinus provides insight into its virulence through horizontal gene transfer.</title>
        <authorList>
            <person name="Xiong J."/>
            <person name="Wang G."/>
            <person name="Cheng J."/>
            <person name="Tian M."/>
            <person name="Pan X."/>
            <person name="Warren A."/>
            <person name="Jiang C."/>
            <person name="Yuan D."/>
            <person name="Miao W."/>
        </authorList>
    </citation>
    <scope>NUCLEOTIDE SEQUENCE [LARGE SCALE GENOMIC DNA]</scope>
    <source>
        <strain evidence="2">36N120E</strain>
    </source>
</reference>
<evidence type="ECO:0000256" key="1">
    <source>
        <dbReference type="SAM" id="MobiDB-lite"/>
    </source>
</evidence>
<feature type="compositionally biased region" description="Polar residues" evidence="1">
    <location>
        <begin position="99"/>
        <end position="117"/>
    </location>
</feature>
<dbReference type="AlphaFoldDB" id="A0A0V0QF07"/>
<accession>A0A0V0QF07</accession>
<dbReference type="EMBL" id="LDAU01000181">
    <property type="protein sequence ID" value="KRX00798.1"/>
    <property type="molecule type" value="Genomic_DNA"/>
</dbReference>
<protein>
    <submittedName>
        <fullName evidence="2">Uncharacterized protein</fullName>
    </submittedName>
</protein>
<feature type="compositionally biased region" description="Low complexity" evidence="1">
    <location>
        <begin position="74"/>
        <end position="98"/>
    </location>
</feature>
<dbReference type="Proteomes" id="UP000054937">
    <property type="component" value="Unassembled WGS sequence"/>
</dbReference>
<organism evidence="2 3">
    <name type="scientific">Pseudocohnilembus persalinus</name>
    <name type="common">Ciliate</name>
    <dbReference type="NCBI Taxonomy" id="266149"/>
    <lineage>
        <taxon>Eukaryota</taxon>
        <taxon>Sar</taxon>
        <taxon>Alveolata</taxon>
        <taxon>Ciliophora</taxon>
        <taxon>Intramacronucleata</taxon>
        <taxon>Oligohymenophorea</taxon>
        <taxon>Scuticociliatia</taxon>
        <taxon>Philasterida</taxon>
        <taxon>Pseudocohnilembidae</taxon>
        <taxon>Pseudocohnilembus</taxon>
    </lineage>
</organism>
<comment type="caution">
    <text evidence="2">The sequence shown here is derived from an EMBL/GenBank/DDBJ whole genome shotgun (WGS) entry which is preliminary data.</text>
</comment>
<sequence length="150" mass="17058">MNNNNQNSNSLFNKVELSEKKSEIFDQITNDICPPNSNQDADLLTSQTLKYGKDFVNELTSQIFLVSQKLQKQENLSQNCNENENENQNQFVQQEGENSGPNNCLQSESQQQLTQKTASKINKLLESMDTEVELETRESFRARNCDGKSG</sequence>
<evidence type="ECO:0000313" key="2">
    <source>
        <dbReference type="EMBL" id="KRX00798.1"/>
    </source>
</evidence>